<dbReference type="AlphaFoldDB" id="A0A437NR57"/>
<name>A0A437NR57_9HYPH</name>
<protein>
    <recommendedName>
        <fullName evidence="5">Cellulose biosynthesis protein BcsN</fullName>
    </recommendedName>
</protein>
<dbReference type="Pfam" id="PF17038">
    <property type="entry name" value="CBP_BcsN"/>
    <property type="match status" value="1"/>
</dbReference>
<keyword evidence="4" id="KW-1185">Reference proteome</keyword>
<evidence type="ECO:0008006" key="5">
    <source>
        <dbReference type="Google" id="ProtNLM"/>
    </source>
</evidence>
<feature type="signal peptide" evidence="2">
    <location>
        <begin position="1"/>
        <end position="23"/>
    </location>
</feature>
<comment type="caution">
    <text evidence="3">The sequence shown here is derived from an EMBL/GenBank/DDBJ whole genome shotgun (WGS) entry which is preliminary data.</text>
</comment>
<dbReference type="Proteomes" id="UP000286997">
    <property type="component" value="Unassembled WGS sequence"/>
</dbReference>
<organism evidence="3 4">
    <name type="scientific">Methylobacterium oryzihabitans</name>
    <dbReference type="NCBI Taxonomy" id="2499852"/>
    <lineage>
        <taxon>Bacteria</taxon>
        <taxon>Pseudomonadati</taxon>
        <taxon>Pseudomonadota</taxon>
        <taxon>Alphaproteobacteria</taxon>
        <taxon>Hyphomicrobiales</taxon>
        <taxon>Methylobacteriaceae</taxon>
        <taxon>Methylobacterium</taxon>
    </lineage>
</organism>
<dbReference type="OrthoDB" id="7988083at2"/>
<accession>A0A437NR57</accession>
<gene>
    <name evidence="3" type="ORF">EOE48_27810</name>
</gene>
<feature type="chain" id="PRO_5019404609" description="Cellulose biosynthesis protein BcsN" evidence="2">
    <location>
        <begin position="24"/>
        <end position="315"/>
    </location>
</feature>
<evidence type="ECO:0000256" key="2">
    <source>
        <dbReference type="SAM" id="SignalP"/>
    </source>
</evidence>
<dbReference type="EMBL" id="SACP01000055">
    <property type="protein sequence ID" value="RVU12522.1"/>
    <property type="molecule type" value="Genomic_DNA"/>
</dbReference>
<dbReference type="InterPro" id="IPR031482">
    <property type="entry name" value="CBP_BcsN"/>
</dbReference>
<sequence length="315" mass="32060">MRVPSLLTAVAVALLAAIPAARAQLAVPPGLVQGAGPAASGDARALLSLPGIGIRSVRDSRTLDGFEQTILLDDGGEGRSRISLTVGAAAGPIALMRPTRIGIAGELAMFSAAEGMRIATRQQRNPYGPIGLAVGRTCVYAWQWFDDAGTLLPRLAGSGRSASLRITLCRPEAPARLVAAVERMSVREGGAPPARVAHRPRRRVPVAAPAAEPPPAAVAAKTRLPDPEPAPDATLAPRVSTPDGVGQRRYLAPLTPSGSTLAGDVASAPRAEMNQTGSVGGAGRLAAPAAPAEPAETLSGDLPARAFRGPDAKGL</sequence>
<evidence type="ECO:0000256" key="1">
    <source>
        <dbReference type="SAM" id="MobiDB-lite"/>
    </source>
</evidence>
<feature type="region of interest" description="Disordered" evidence="1">
    <location>
        <begin position="189"/>
        <end position="315"/>
    </location>
</feature>
<feature type="compositionally biased region" description="Low complexity" evidence="1">
    <location>
        <begin position="286"/>
        <end position="296"/>
    </location>
</feature>
<proteinExistence type="predicted"/>
<keyword evidence="2" id="KW-0732">Signal</keyword>
<dbReference type="RefSeq" id="WP_127734130.1">
    <property type="nucleotide sequence ID" value="NZ_SACP01000055.1"/>
</dbReference>
<evidence type="ECO:0000313" key="3">
    <source>
        <dbReference type="EMBL" id="RVU12522.1"/>
    </source>
</evidence>
<evidence type="ECO:0000313" key="4">
    <source>
        <dbReference type="Proteomes" id="UP000286997"/>
    </source>
</evidence>
<reference evidence="3 4" key="1">
    <citation type="submission" date="2019-01" db="EMBL/GenBank/DDBJ databases">
        <authorList>
            <person name="Chen W.-M."/>
        </authorList>
    </citation>
    <scope>NUCLEOTIDE SEQUENCE [LARGE SCALE GENOMIC DNA]</scope>
    <source>
        <strain evidence="3 4">TER-1</strain>
    </source>
</reference>